<feature type="domain" description="Peptidase M20 dimerisation" evidence="6">
    <location>
        <begin position="226"/>
        <end position="367"/>
    </location>
</feature>
<name>A0A0F9YAJ1_9ZZZZ</name>
<dbReference type="Pfam" id="PF07687">
    <property type="entry name" value="M20_dimer"/>
    <property type="match status" value="1"/>
</dbReference>
<evidence type="ECO:0000256" key="2">
    <source>
        <dbReference type="ARBA" id="ARBA00006247"/>
    </source>
</evidence>
<dbReference type="InterPro" id="IPR036264">
    <property type="entry name" value="Bact_exopeptidase_dim_dom"/>
</dbReference>
<dbReference type="Gene3D" id="1.10.150.900">
    <property type="match status" value="1"/>
</dbReference>
<evidence type="ECO:0000256" key="1">
    <source>
        <dbReference type="ARBA" id="ARBA00001947"/>
    </source>
</evidence>
<evidence type="ECO:0000259" key="6">
    <source>
        <dbReference type="Pfam" id="PF07687"/>
    </source>
</evidence>
<gene>
    <name evidence="7" type="ORF">LCGC14_0042110</name>
</gene>
<dbReference type="GO" id="GO:0046872">
    <property type="term" value="F:metal ion binding"/>
    <property type="evidence" value="ECO:0007669"/>
    <property type="project" value="UniProtKB-KW"/>
</dbReference>
<dbReference type="Gene3D" id="3.30.70.360">
    <property type="match status" value="1"/>
</dbReference>
<dbReference type="SUPFAM" id="SSF55031">
    <property type="entry name" value="Bacterial exopeptidase dimerisation domain"/>
    <property type="match status" value="1"/>
</dbReference>
<keyword evidence="4" id="KW-0378">Hydrolase</keyword>
<dbReference type="PANTHER" id="PTHR43808">
    <property type="entry name" value="ACETYLORNITHINE DEACETYLASE"/>
    <property type="match status" value="1"/>
</dbReference>
<dbReference type="PROSITE" id="PS00758">
    <property type="entry name" value="ARGE_DAPE_CPG2_1"/>
    <property type="match status" value="1"/>
</dbReference>
<keyword evidence="5" id="KW-0862">Zinc</keyword>
<dbReference type="Gene3D" id="3.40.630.10">
    <property type="entry name" value="Zn peptidases"/>
    <property type="match status" value="1"/>
</dbReference>
<evidence type="ECO:0000313" key="7">
    <source>
        <dbReference type="EMBL" id="KKO09092.1"/>
    </source>
</evidence>
<comment type="similarity">
    <text evidence="2">Belongs to the peptidase M20A family.</text>
</comment>
<evidence type="ECO:0000256" key="3">
    <source>
        <dbReference type="ARBA" id="ARBA00022723"/>
    </source>
</evidence>
<dbReference type="InterPro" id="IPR001261">
    <property type="entry name" value="ArgE/DapE_CS"/>
</dbReference>
<accession>A0A0F9YAJ1</accession>
<dbReference type="SUPFAM" id="SSF53187">
    <property type="entry name" value="Zn-dependent exopeptidases"/>
    <property type="match status" value="1"/>
</dbReference>
<evidence type="ECO:0000256" key="5">
    <source>
        <dbReference type="ARBA" id="ARBA00022833"/>
    </source>
</evidence>
<protein>
    <recommendedName>
        <fullName evidence="6">Peptidase M20 dimerisation domain-containing protein</fullName>
    </recommendedName>
</protein>
<organism evidence="7">
    <name type="scientific">marine sediment metagenome</name>
    <dbReference type="NCBI Taxonomy" id="412755"/>
    <lineage>
        <taxon>unclassified sequences</taxon>
        <taxon>metagenomes</taxon>
        <taxon>ecological metagenomes</taxon>
    </lineage>
</organism>
<dbReference type="InterPro" id="IPR011650">
    <property type="entry name" value="Peptidase_M20_dimer"/>
</dbReference>
<comment type="caution">
    <text evidence="7">The sequence shown here is derived from an EMBL/GenBank/DDBJ whole genome shotgun (WGS) entry which is preliminary data.</text>
</comment>
<reference evidence="7" key="1">
    <citation type="journal article" date="2015" name="Nature">
        <title>Complex archaea that bridge the gap between prokaryotes and eukaryotes.</title>
        <authorList>
            <person name="Spang A."/>
            <person name="Saw J.H."/>
            <person name="Jorgensen S.L."/>
            <person name="Zaremba-Niedzwiedzka K."/>
            <person name="Martijn J."/>
            <person name="Lind A.E."/>
            <person name="van Eijk R."/>
            <person name="Schleper C."/>
            <person name="Guy L."/>
            <person name="Ettema T.J."/>
        </authorList>
    </citation>
    <scope>NUCLEOTIDE SEQUENCE</scope>
</reference>
<dbReference type="InterPro" id="IPR050072">
    <property type="entry name" value="Peptidase_M20A"/>
</dbReference>
<dbReference type="PANTHER" id="PTHR43808:SF8">
    <property type="entry name" value="PEPTIDASE M20 DIMERISATION DOMAIN-CONTAINING PROTEIN"/>
    <property type="match status" value="1"/>
</dbReference>
<dbReference type="GO" id="GO:0016787">
    <property type="term" value="F:hydrolase activity"/>
    <property type="evidence" value="ECO:0007669"/>
    <property type="project" value="UniProtKB-KW"/>
</dbReference>
<dbReference type="EMBL" id="LAZR01000008">
    <property type="protein sequence ID" value="KKO09092.1"/>
    <property type="molecule type" value="Genomic_DNA"/>
</dbReference>
<proteinExistence type="inferred from homology"/>
<sequence>MSVFKRLTMAASAVLMGVVASQGFAQEQGPDWSQVDEEVLEHFRTMVRMDTTDPPGREIELTEYLVSVLQNEGIEVNVFALEAERPNVVARLRGNGSKRPLLLMAHQDTVNVDPDKWVFPPFSAERDGGWIYGRGTVDDKDNVAAALMTMLLLKRQNVELDRDVIFLAESGEEGATRIGIEYMVNEHFASIDAEHCIAEGGSVVRQGGRVHYAGVQTGEKLPRAIELSSTGVAGHGSVPLQSNAIVALSRAITAAADWQPPVRFSDTISTYFSRLAAVSEPEAAARYRALLSPGTAGFDSALAYLKANEPRNAAVLFSTISPTIVDGGYRVNVIPSDATATLDVRLLPQEEPEAFLAALRDVVNDASVSVNWAARDVRPGASSRLDTEAFRVIEEVMQAHYDTTVIPTMSTGATDMAYLRARGIQCYGIGPAIDAEDGPLGFGAHSDQERIIESELYRFVRAHYEIVERLAATQ</sequence>
<dbReference type="AlphaFoldDB" id="A0A0F9YAJ1"/>
<comment type="cofactor">
    <cofactor evidence="1">
        <name>Zn(2+)</name>
        <dbReference type="ChEBI" id="CHEBI:29105"/>
    </cofactor>
</comment>
<dbReference type="InterPro" id="IPR002933">
    <property type="entry name" value="Peptidase_M20"/>
</dbReference>
<keyword evidence="3" id="KW-0479">Metal-binding</keyword>
<dbReference type="Pfam" id="PF01546">
    <property type="entry name" value="Peptidase_M20"/>
    <property type="match status" value="1"/>
</dbReference>
<evidence type="ECO:0000256" key="4">
    <source>
        <dbReference type="ARBA" id="ARBA00022801"/>
    </source>
</evidence>